<proteinExistence type="inferred from homology"/>
<dbReference type="PANTHER" id="PTHR46423:SF1">
    <property type="entry name" value="RNA POLYMERASE II-ASSOCIATED PROTEIN 3"/>
    <property type="match status" value="1"/>
</dbReference>
<comment type="similarity">
    <text evidence="3">Belongs to the RPAP3 family.</text>
</comment>
<dbReference type="AlphaFoldDB" id="A0A9N9GC12"/>
<accession>A0A9N9GC12</accession>
<evidence type="ECO:0000256" key="4">
    <source>
        <dbReference type="ARBA" id="ARBA00040133"/>
    </source>
</evidence>
<dbReference type="PROSITE" id="PS50005">
    <property type="entry name" value="TPR"/>
    <property type="match status" value="2"/>
</dbReference>
<dbReference type="Pfam" id="PF13877">
    <property type="entry name" value="RPAP3_C"/>
    <property type="match status" value="1"/>
</dbReference>
<feature type="region of interest" description="Disordered" evidence="6">
    <location>
        <begin position="1"/>
        <end position="36"/>
    </location>
</feature>
<evidence type="ECO:0000256" key="3">
    <source>
        <dbReference type="ARBA" id="ARBA00038275"/>
    </source>
</evidence>
<dbReference type="OrthoDB" id="629492at2759"/>
<evidence type="ECO:0000256" key="2">
    <source>
        <dbReference type="ARBA" id="ARBA00022803"/>
    </source>
</evidence>
<evidence type="ECO:0000256" key="5">
    <source>
        <dbReference type="PROSITE-ProRule" id="PRU00339"/>
    </source>
</evidence>
<dbReference type="Pfam" id="PF07719">
    <property type="entry name" value="TPR_2"/>
    <property type="match status" value="1"/>
</dbReference>
<name>A0A9N9GC12_9GLOM</name>
<gene>
    <name evidence="8" type="ORF">AGERDE_LOCUS8843</name>
</gene>
<dbReference type="PANTHER" id="PTHR46423">
    <property type="entry name" value="RNA POLYMERASE II-ASSOCIATED PROTEIN 3"/>
    <property type="match status" value="1"/>
</dbReference>
<feature type="repeat" description="TPR" evidence="5">
    <location>
        <begin position="93"/>
        <end position="126"/>
    </location>
</feature>
<evidence type="ECO:0000259" key="7">
    <source>
        <dbReference type="Pfam" id="PF13877"/>
    </source>
</evidence>
<dbReference type="Gene3D" id="1.25.40.10">
    <property type="entry name" value="Tetratricopeptide repeat domain"/>
    <property type="match status" value="1"/>
</dbReference>
<keyword evidence="2 5" id="KW-0802">TPR repeat</keyword>
<feature type="domain" description="RNA-polymerase II-associated protein 3-like C-terminal" evidence="7">
    <location>
        <begin position="263"/>
        <end position="352"/>
    </location>
</feature>
<dbReference type="EMBL" id="CAJVPL010002004">
    <property type="protein sequence ID" value="CAG8595797.1"/>
    <property type="molecule type" value="Genomic_DNA"/>
</dbReference>
<dbReference type="InterPro" id="IPR013105">
    <property type="entry name" value="TPR_2"/>
</dbReference>
<feature type="compositionally biased region" description="Basic and acidic residues" evidence="6">
    <location>
        <begin position="20"/>
        <end position="36"/>
    </location>
</feature>
<dbReference type="SUPFAM" id="SSF48452">
    <property type="entry name" value="TPR-like"/>
    <property type="match status" value="1"/>
</dbReference>
<dbReference type="Proteomes" id="UP000789831">
    <property type="component" value="Unassembled WGS sequence"/>
</dbReference>
<dbReference type="SMART" id="SM00028">
    <property type="entry name" value="TPR"/>
    <property type="match status" value="3"/>
</dbReference>
<feature type="repeat" description="TPR" evidence="5">
    <location>
        <begin position="25"/>
        <end position="58"/>
    </location>
</feature>
<dbReference type="InterPro" id="IPR019734">
    <property type="entry name" value="TPR_rpt"/>
</dbReference>
<comment type="caution">
    <text evidence="8">The sequence shown here is derived from an EMBL/GenBank/DDBJ whole genome shotgun (WGS) entry which is preliminary data.</text>
</comment>
<dbReference type="GO" id="GO:0101031">
    <property type="term" value="C:protein folding chaperone complex"/>
    <property type="evidence" value="ECO:0007669"/>
    <property type="project" value="TreeGrafter"/>
</dbReference>
<dbReference type="InterPro" id="IPR051966">
    <property type="entry name" value="RPAP3"/>
</dbReference>
<dbReference type="InterPro" id="IPR011990">
    <property type="entry name" value="TPR-like_helical_dom_sf"/>
</dbReference>
<protein>
    <recommendedName>
        <fullName evidence="4">RNA polymerase II-associated protein 3</fullName>
    </recommendedName>
</protein>
<keyword evidence="9" id="KW-1185">Reference proteome</keyword>
<evidence type="ECO:0000313" key="8">
    <source>
        <dbReference type="EMBL" id="CAG8595797.1"/>
    </source>
</evidence>
<evidence type="ECO:0000313" key="9">
    <source>
        <dbReference type="Proteomes" id="UP000789831"/>
    </source>
</evidence>
<dbReference type="InterPro" id="IPR025986">
    <property type="entry name" value="RPAP3-like_C"/>
</dbReference>
<organism evidence="8 9">
    <name type="scientific">Ambispora gerdemannii</name>
    <dbReference type="NCBI Taxonomy" id="144530"/>
    <lineage>
        <taxon>Eukaryota</taxon>
        <taxon>Fungi</taxon>
        <taxon>Fungi incertae sedis</taxon>
        <taxon>Mucoromycota</taxon>
        <taxon>Glomeromycotina</taxon>
        <taxon>Glomeromycetes</taxon>
        <taxon>Archaeosporales</taxon>
        <taxon>Ambisporaceae</taxon>
        <taxon>Ambispora</taxon>
    </lineage>
</organism>
<keyword evidence="1" id="KW-0677">Repeat</keyword>
<evidence type="ECO:0000256" key="6">
    <source>
        <dbReference type="SAM" id="MobiDB-lite"/>
    </source>
</evidence>
<sequence>MSSTRQTPKSGADRKGKKTLRLEKAHQEKEQGNEAFKRANYPKAVEYYGRAMDLDPKEAVYVINRAMAYLRMREWDKAENDCTTGLQLHPDNVKALWRRGIARREQDKLKEAKKDLDHALELDPNNQAVKIELEKVLNALGVQKAEESNSQTEISLQQSIGVSRDESKDAGKIPRRRLDIVEVDDESDRDTILRDSGDAKTNITNNELLKKQTEVESKVPDAITINPSKISLKDQKIPTAAVVIDHHQQIKKPEHLLENIKTPRTAIEFEQEWRKYSKDDECCYAFLKAIPPASFPDMFSEFFEADYLSRIIVILKDIYLVRDTIDLVYDTLYHLSQVGRFQVALLFLENENRAGDTDRIVPENGIQIG</sequence>
<evidence type="ECO:0000256" key="1">
    <source>
        <dbReference type="ARBA" id="ARBA00022737"/>
    </source>
</evidence>
<reference evidence="8" key="1">
    <citation type="submission" date="2021-06" db="EMBL/GenBank/DDBJ databases">
        <authorList>
            <person name="Kallberg Y."/>
            <person name="Tangrot J."/>
            <person name="Rosling A."/>
        </authorList>
    </citation>
    <scope>NUCLEOTIDE SEQUENCE</scope>
    <source>
        <strain evidence="8">MT106</strain>
    </source>
</reference>